<name>A0A9D4LW88_DREPO</name>
<dbReference type="AlphaFoldDB" id="A0A9D4LW88"/>
<keyword evidence="2" id="KW-1185">Reference proteome</keyword>
<dbReference type="Proteomes" id="UP000828390">
    <property type="component" value="Unassembled WGS sequence"/>
</dbReference>
<protein>
    <submittedName>
        <fullName evidence="1">Uncharacterized protein</fullName>
    </submittedName>
</protein>
<organism evidence="1 2">
    <name type="scientific">Dreissena polymorpha</name>
    <name type="common">Zebra mussel</name>
    <name type="synonym">Mytilus polymorpha</name>
    <dbReference type="NCBI Taxonomy" id="45954"/>
    <lineage>
        <taxon>Eukaryota</taxon>
        <taxon>Metazoa</taxon>
        <taxon>Spiralia</taxon>
        <taxon>Lophotrochozoa</taxon>
        <taxon>Mollusca</taxon>
        <taxon>Bivalvia</taxon>
        <taxon>Autobranchia</taxon>
        <taxon>Heteroconchia</taxon>
        <taxon>Euheterodonta</taxon>
        <taxon>Imparidentia</taxon>
        <taxon>Neoheterodontei</taxon>
        <taxon>Myida</taxon>
        <taxon>Dreissenoidea</taxon>
        <taxon>Dreissenidae</taxon>
        <taxon>Dreissena</taxon>
    </lineage>
</organism>
<evidence type="ECO:0000313" key="2">
    <source>
        <dbReference type="Proteomes" id="UP000828390"/>
    </source>
</evidence>
<reference evidence="1" key="2">
    <citation type="submission" date="2020-11" db="EMBL/GenBank/DDBJ databases">
        <authorList>
            <person name="McCartney M.A."/>
            <person name="Auch B."/>
            <person name="Kono T."/>
            <person name="Mallez S."/>
            <person name="Becker A."/>
            <person name="Gohl D.M."/>
            <person name="Silverstein K.A.T."/>
            <person name="Koren S."/>
            <person name="Bechman K.B."/>
            <person name="Herman A."/>
            <person name="Abrahante J.E."/>
            <person name="Garbe J."/>
        </authorList>
    </citation>
    <scope>NUCLEOTIDE SEQUENCE</scope>
    <source>
        <strain evidence="1">Duluth1</strain>
        <tissue evidence="1">Whole animal</tissue>
    </source>
</reference>
<sequence>MIKRVIVALEQQEKLEARDAYGVLKYASQRTKVGIICFPPQPQVPDDTWYADLTINLHVFQKRPYDYEQTTFVGAISIYT</sequence>
<accession>A0A9D4LW88</accession>
<reference evidence="1" key="1">
    <citation type="journal article" date="2019" name="bioRxiv">
        <title>The Genome of the Zebra Mussel, Dreissena polymorpha: A Resource for Invasive Species Research.</title>
        <authorList>
            <person name="McCartney M.A."/>
            <person name="Auch B."/>
            <person name="Kono T."/>
            <person name="Mallez S."/>
            <person name="Zhang Y."/>
            <person name="Obille A."/>
            <person name="Becker A."/>
            <person name="Abrahante J.E."/>
            <person name="Garbe J."/>
            <person name="Badalamenti J.P."/>
            <person name="Herman A."/>
            <person name="Mangelson H."/>
            <person name="Liachko I."/>
            <person name="Sullivan S."/>
            <person name="Sone E.D."/>
            <person name="Koren S."/>
            <person name="Silverstein K.A.T."/>
            <person name="Beckman K.B."/>
            <person name="Gohl D.M."/>
        </authorList>
    </citation>
    <scope>NUCLEOTIDE SEQUENCE</scope>
    <source>
        <strain evidence="1">Duluth1</strain>
        <tissue evidence="1">Whole animal</tissue>
    </source>
</reference>
<comment type="caution">
    <text evidence="1">The sequence shown here is derived from an EMBL/GenBank/DDBJ whole genome shotgun (WGS) entry which is preliminary data.</text>
</comment>
<gene>
    <name evidence="1" type="ORF">DPMN_028028</name>
</gene>
<evidence type="ECO:0000313" key="1">
    <source>
        <dbReference type="EMBL" id="KAH3864994.1"/>
    </source>
</evidence>
<proteinExistence type="predicted"/>
<dbReference type="EMBL" id="JAIWYP010000002">
    <property type="protein sequence ID" value="KAH3864994.1"/>
    <property type="molecule type" value="Genomic_DNA"/>
</dbReference>